<evidence type="ECO:0000313" key="6">
    <source>
        <dbReference type="EMBL" id="SDY53293.1"/>
    </source>
</evidence>
<organism evidence="6 7">
    <name type="scientific">Lachnobacterium bovis DSM 14045</name>
    <dbReference type="NCBI Taxonomy" id="1122142"/>
    <lineage>
        <taxon>Bacteria</taxon>
        <taxon>Bacillati</taxon>
        <taxon>Bacillota</taxon>
        <taxon>Clostridia</taxon>
        <taxon>Lachnospirales</taxon>
        <taxon>Lachnospiraceae</taxon>
        <taxon>Lachnobacterium</taxon>
    </lineage>
</organism>
<dbReference type="SMART" id="SM00855">
    <property type="entry name" value="PGAM"/>
    <property type="match status" value="1"/>
</dbReference>
<dbReference type="EMBL" id="FNPG01000021">
    <property type="protein sequence ID" value="SDY53293.1"/>
    <property type="molecule type" value="Genomic_DNA"/>
</dbReference>
<dbReference type="PANTHER" id="PTHR48100:SF1">
    <property type="entry name" value="HISTIDINE PHOSPHATASE FAMILY PROTEIN-RELATED"/>
    <property type="match status" value="1"/>
</dbReference>
<evidence type="ECO:0000256" key="4">
    <source>
        <dbReference type="PIRSR" id="PIRSR613078-2"/>
    </source>
</evidence>
<name>A0A1H3KM90_9FIRM</name>
<dbReference type="GO" id="GO:0016791">
    <property type="term" value="F:phosphatase activity"/>
    <property type="evidence" value="ECO:0007669"/>
    <property type="project" value="TreeGrafter"/>
</dbReference>
<keyword evidence="2" id="KW-0413">Isomerase</keyword>
<dbReference type="PROSITE" id="PS00175">
    <property type="entry name" value="PG_MUTASE"/>
    <property type="match status" value="1"/>
</dbReference>
<dbReference type="InterPro" id="IPR029033">
    <property type="entry name" value="His_PPase_superfam"/>
</dbReference>
<dbReference type="AlphaFoldDB" id="A0A1H3KM90"/>
<dbReference type="OrthoDB" id="9781415at2"/>
<dbReference type="SUPFAM" id="SSF53254">
    <property type="entry name" value="Phosphoglycerate mutase-like"/>
    <property type="match status" value="1"/>
</dbReference>
<protein>
    <submittedName>
        <fullName evidence="6">Probable phosphoglycerate mutase</fullName>
    </submittedName>
</protein>
<feature type="binding site" evidence="4">
    <location>
        <begin position="7"/>
        <end position="14"/>
    </location>
    <ligand>
        <name>substrate</name>
    </ligand>
</feature>
<evidence type="ECO:0000256" key="2">
    <source>
        <dbReference type="ARBA" id="ARBA00023235"/>
    </source>
</evidence>
<keyword evidence="1" id="KW-0324">Glycolysis</keyword>
<dbReference type="Proteomes" id="UP000183918">
    <property type="component" value="Unassembled WGS sequence"/>
</dbReference>
<feature type="site" description="Transition state stabilizer" evidence="5">
    <location>
        <position position="154"/>
    </location>
</feature>
<evidence type="ECO:0000256" key="3">
    <source>
        <dbReference type="PIRSR" id="PIRSR613078-1"/>
    </source>
</evidence>
<feature type="active site" description="Tele-phosphohistidine intermediate" evidence="3">
    <location>
        <position position="8"/>
    </location>
</feature>
<feature type="active site" description="Proton donor/acceptor" evidence="3">
    <location>
        <position position="81"/>
    </location>
</feature>
<sequence length="210" mass="23952">MTLYVLRHGQTPWNKLKKLQGRMDIPLNENGLELAAKTGEAMLEVPIDLVISSPLKRARQTAELITVGRNIPMIIDERIEEISFGDYEGESVLDGESEVIPADFLHKFYNKPLKCNRPPHGESFQDVIERTKDFYKSLIENPEYKDKNILISSHGAASRCFLCNFYTDKEDVWRGQIPPNCSVTIVDVNDDGQGRVRVLDKQFAKLDDKK</sequence>
<evidence type="ECO:0000313" key="7">
    <source>
        <dbReference type="Proteomes" id="UP000183918"/>
    </source>
</evidence>
<keyword evidence="7" id="KW-1185">Reference proteome</keyword>
<evidence type="ECO:0000256" key="5">
    <source>
        <dbReference type="PIRSR" id="PIRSR613078-3"/>
    </source>
</evidence>
<gene>
    <name evidence="6" type="ORF">SAMN02910414_01761</name>
</gene>
<dbReference type="CDD" id="cd07067">
    <property type="entry name" value="HP_PGM_like"/>
    <property type="match status" value="1"/>
</dbReference>
<dbReference type="Gene3D" id="3.40.50.1240">
    <property type="entry name" value="Phosphoglycerate mutase-like"/>
    <property type="match status" value="1"/>
</dbReference>
<accession>A0A1H3KM90</accession>
<dbReference type="eggNOG" id="COG0406">
    <property type="taxonomic scope" value="Bacteria"/>
</dbReference>
<proteinExistence type="predicted"/>
<dbReference type="InterPro" id="IPR013078">
    <property type="entry name" value="His_Pase_superF_clade-1"/>
</dbReference>
<reference evidence="6 7" key="1">
    <citation type="submission" date="2016-10" db="EMBL/GenBank/DDBJ databases">
        <authorList>
            <person name="de Groot N.N."/>
        </authorList>
    </citation>
    <scope>NUCLEOTIDE SEQUENCE [LARGE SCALE GENOMIC DNA]</scope>
    <source>
        <strain evidence="6 7">DSM 14045</strain>
    </source>
</reference>
<evidence type="ECO:0000256" key="1">
    <source>
        <dbReference type="ARBA" id="ARBA00023152"/>
    </source>
</evidence>
<dbReference type="Pfam" id="PF00300">
    <property type="entry name" value="His_Phos_1"/>
    <property type="match status" value="1"/>
</dbReference>
<dbReference type="InterPro" id="IPR001345">
    <property type="entry name" value="PG/BPGM_mutase_AS"/>
</dbReference>
<dbReference type="STRING" id="1122142.SAMN02910414_01761"/>
<dbReference type="GO" id="GO:0005737">
    <property type="term" value="C:cytoplasm"/>
    <property type="evidence" value="ECO:0007669"/>
    <property type="project" value="TreeGrafter"/>
</dbReference>
<dbReference type="InterPro" id="IPR050275">
    <property type="entry name" value="PGM_Phosphatase"/>
</dbReference>
<dbReference type="PANTHER" id="PTHR48100">
    <property type="entry name" value="BROAD-SPECIFICITY PHOSPHATASE YOR283W-RELATED"/>
    <property type="match status" value="1"/>
</dbReference>
<feature type="binding site" evidence="4">
    <location>
        <position position="57"/>
    </location>
    <ligand>
        <name>substrate</name>
    </ligand>
</feature>